<feature type="domain" description="DUF6536" evidence="2">
    <location>
        <begin position="73"/>
        <end position="221"/>
    </location>
</feature>
<gene>
    <name evidence="3" type="ORF">CNMCM5623_005700</name>
</gene>
<feature type="transmembrane region" description="Helical" evidence="1">
    <location>
        <begin position="182"/>
        <end position="199"/>
    </location>
</feature>
<keyword evidence="1" id="KW-0472">Membrane</keyword>
<dbReference type="PANTHER" id="PTHR35395">
    <property type="entry name" value="DUF6536 DOMAIN-CONTAINING PROTEIN"/>
    <property type="match status" value="1"/>
</dbReference>
<feature type="transmembrane region" description="Helical" evidence="1">
    <location>
        <begin position="652"/>
        <end position="675"/>
    </location>
</feature>
<evidence type="ECO:0000256" key="1">
    <source>
        <dbReference type="SAM" id="Phobius"/>
    </source>
</evidence>
<feature type="transmembrane region" description="Helical" evidence="1">
    <location>
        <begin position="123"/>
        <end position="143"/>
    </location>
</feature>
<dbReference type="InterPro" id="IPR046623">
    <property type="entry name" value="DUF6536"/>
</dbReference>
<dbReference type="OrthoDB" id="5429634at2759"/>
<protein>
    <recommendedName>
        <fullName evidence="2">DUF6536 domain-containing protein</fullName>
    </recommendedName>
</protein>
<dbReference type="Proteomes" id="UP000654922">
    <property type="component" value="Unassembled WGS sequence"/>
</dbReference>
<dbReference type="Pfam" id="PF20163">
    <property type="entry name" value="DUF6536"/>
    <property type="match status" value="1"/>
</dbReference>
<evidence type="ECO:0000259" key="2">
    <source>
        <dbReference type="Pfam" id="PF20163"/>
    </source>
</evidence>
<sequence>MADSMSELNSDEYELSTIHESVTSDSHTGSSSSLPEYPPYATTDMLGRYIPEADPDHPRAISLLRKLSKRATMLRIQLGLAASVAILNTVVWIWATATHHLDHRGVGTLFTGDCTTTSTTNSLVHLLLNGLSTLFLGTGNYCMQILVAPSRADLDSAHSSGDWLEVGVLSFRNIFRLRPRRLVLWLALGAISTVLHLVWNSTVFASLPFTIFVGAITTSDFQWATDNWNASTTQGSIRPMNSTDHERIYDLQGRARNFTWLDKLSCLKLYVDPLNTTSDVILVAKNLTSAQNNGSSLVQGWINGLTSWDYANFWVCGGAQKDHAHQNDYCTLDWALSLASNWTIATWEAPHYQEVEIDYCLIGGQADNKQRCGFHFSAPAMSAVSICTLIGCVLIFLVGRTQKEHLMVTLGDAISTFLENPEPLPSDEVTIDDRRLHASFLKRIISGRTNTIVSPKPAPWSPYSSLSWFHAMSRQRWLVSYTFFLAGFAPVVFCLIYVLISLSNQGISISPSELWKQGLGQPKGFALIQGPWRVGSSFSDFAQQVLFTNGLQLLVSCAYMVFNNILSRQLVADEWVRLLTPEEKKPLRVSQPRGLQRSTYMLSMPFKYSVPTMVLFIALHWLVSQAIFLVQTTVYQSGPASSRVPEKDNSRIGFSAIGILLVVAMLMLLILGLLVHSAVRKYRDVPFGFPRLGTCSAGISAVCHAPTGDRDAHLFPVRMGVVTKGQVLGPGDDADWLIMSTYIGLQAPQRGSVIVQPLEEKLRKHDIVRASGDLDEEGLLAERQRHSLR</sequence>
<dbReference type="PANTHER" id="PTHR35395:SF1">
    <property type="entry name" value="DUF6536 DOMAIN-CONTAINING PROTEIN"/>
    <property type="match status" value="1"/>
</dbReference>
<name>A0A8H6PSG6_9EURO</name>
<keyword evidence="1" id="KW-1133">Transmembrane helix</keyword>
<feature type="transmembrane region" description="Helical" evidence="1">
    <location>
        <begin position="478"/>
        <end position="500"/>
    </location>
</feature>
<feature type="transmembrane region" description="Helical" evidence="1">
    <location>
        <begin position="541"/>
        <end position="562"/>
    </location>
</feature>
<evidence type="ECO:0000313" key="3">
    <source>
        <dbReference type="EMBL" id="KAF7160185.1"/>
    </source>
</evidence>
<feature type="transmembrane region" description="Helical" evidence="1">
    <location>
        <begin position="74"/>
        <end position="95"/>
    </location>
</feature>
<evidence type="ECO:0000313" key="4">
    <source>
        <dbReference type="Proteomes" id="UP000654922"/>
    </source>
</evidence>
<organism evidence="3 4">
    <name type="scientific">Aspergillus felis</name>
    <dbReference type="NCBI Taxonomy" id="1287682"/>
    <lineage>
        <taxon>Eukaryota</taxon>
        <taxon>Fungi</taxon>
        <taxon>Dikarya</taxon>
        <taxon>Ascomycota</taxon>
        <taxon>Pezizomycotina</taxon>
        <taxon>Eurotiomycetes</taxon>
        <taxon>Eurotiomycetidae</taxon>
        <taxon>Eurotiales</taxon>
        <taxon>Aspergillaceae</taxon>
        <taxon>Aspergillus</taxon>
        <taxon>Aspergillus subgen. Fumigati</taxon>
    </lineage>
</organism>
<accession>A0A8H6PSG6</accession>
<proteinExistence type="predicted"/>
<reference evidence="3" key="1">
    <citation type="submission" date="2020-06" db="EMBL/GenBank/DDBJ databases">
        <title>Draft genome sequences of strains closely related to Aspergillus parafelis and Aspergillus hiratsukae.</title>
        <authorList>
            <person name="Dos Santos R.A.C."/>
            <person name="Rivero-Menendez O."/>
            <person name="Steenwyk J.L."/>
            <person name="Mead M.E."/>
            <person name="Goldman G.H."/>
            <person name="Alastruey-Izquierdo A."/>
            <person name="Rokas A."/>
        </authorList>
    </citation>
    <scope>NUCLEOTIDE SEQUENCE</scope>
    <source>
        <strain evidence="3">CNM-CM5623</strain>
    </source>
</reference>
<feature type="transmembrane region" description="Helical" evidence="1">
    <location>
        <begin position="376"/>
        <end position="398"/>
    </location>
</feature>
<comment type="caution">
    <text evidence="3">The sequence shown here is derived from an EMBL/GenBank/DDBJ whole genome shotgun (WGS) entry which is preliminary data.</text>
</comment>
<dbReference type="EMBL" id="JACBAE010001374">
    <property type="protein sequence ID" value="KAF7160185.1"/>
    <property type="molecule type" value="Genomic_DNA"/>
</dbReference>
<keyword evidence="1" id="KW-0812">Transmembrane</keyword>
<dbReference type="AlphaFoldDB" id="A0A8H6PSG6"/>
<feature type="transmembrane region" description="Helical" evidence="1">
    <location>
        <begin position="610"/>
        <end position="632"/>
    </location>
</feature>